<protein>
    <submittedName>
        <fullName evidence="2">DUF825 domain-containing protein</fullName>
    </submittedName>
</protein>
<reference evidence="2 3" key="1">
    <citation type="submission" date="2020-12" db="EMBL/GenBank/DDBJ databases">
        <title>Genome of Pca MAFF 106156.</title>
        <authorList>
            <person name="Fujikawa T."/>
            <person name="Inoue Y."/>
        </authorList>
    </citation>
    <scope>NUCLEOTIDE SEQUENCE [LARGE SCALE GENOMIC DNA]</scope>
    <source>
        <strain evidence="2 3">MAFF 106156</strain>
    </source>
</reference>
<evidence type="ECO:0000259" key="1">
    <source>
        <dbReference type="Pfam" id="PF05695"/>
    </source>
</evidence>
<evidence type="ECO:0000313" key="2">
    <source>
        <dbReference type="EMBL" id="MBM0142593.1"/>
    </source>
</evidence>
<proteinExistence type="predicted"/>
<keyword evidence="3" id="KW-1185">Reference proteome</keyword>
<name>A0ABS1XM65_PSEC1</name>
<comment type="caution">
    <text evidence="2">The sequence shown here is derived from an EMBL/GenBank/DDBJ whole genome shotgun (WGS) entry which is preliminary data.</text>
</comment>
<feature type="domain" description="Ycf2 N-terminal" evidence="1">
    <location>
        <begin position="2"/>
        <end position="54"/>
    </location>
</feature>
<organism evidence="2 3">
    <name type="scientific">Pseudomonas cannabina pv. alisalensis</name>
    <dbReference type="NCBI Taxonomy" id="757414"/>
    <lineage>
        <taxon>Bacteria</taxon>
        <taxon>Pseudomonadati</taxon>
        <taxon>Pseudomonadota</taxon>
        <taxon>Gammaproteobacteria</taxon>
        <taxon>Pseudomonadales</taxon>
        <taxon>Pseudomonadaceae</taxon>
        <taxon>Pseudomonas</taxon>
    </lineage>
</organism>
<accession>A0ABS1XM65</accession>
<dbReference type="Proteomes" id="UP000644195">
    <property type="component" value="Unassembled WGS sequence"/>
</dbReference>
<dbReference type="Pfam" id="PF05695">
    <property type="entry name" value="Ycf2"/>
    <property type="match status" value="1"/>
</dbReference>
<sequence length="55" mass="6779">FMNFIGFRNDILEEFFGFCNINRLIVLFLYFIKGKKIFESCFWDLKESIWVFLII</sequence>
<evidence type="ECO:0000313" key="3">
    <source>
        <dbReference type="Proteomes" id="UP000644195"/>
    </source>
</evidence>
<dbReference type="InterPro" id="IPR056777">
    <property type="entry name" value="Ycf2_N"/>
</dbReference>
<feature type="non-terminal residue" evidence="2">
    <location>
        <position position="1"/>
    </location>
</feature>
<gene>
    <name evidence="2" type="ORF">JHZ66_28210</name>
</gene>
<dbReference type="EMBL" id="JAEVFO010000179">
    <property type="protein sequence ID" value="MBM0142593.1"/>
    <property type="molecule type" value="Genomic_DNA"/>
</dbReference>